<dbReference type="EMBL" id="JAIGNU010000001">
    <property type="protein sequence ID" value="MBX7501034.1"/>
    <property type="molecule type" value="Genomic_DNA"/>
</dbReference>
<evidence type="ECO:0008006" key="3">
    <source>
        <dbReference type="Google" id="ProtNLM"/>
    </source>
</evidence>
<gene>
    <name evidence="1" type="ORF">K3181_06235</name>
</gene>
<sequence>MERGTQEDARAIEHLVAEAYTVISGPAGEPRDWAAMRAMYWPCARMTAIRADGTESCTVEEYIATKRDFLTDRGFSESALVNRIEVFGAIAHAWSSYSGDWTEPDGTQGATRGINSFQFRRDENGEWRIHSLLWQVETPSLPLPADMEARA</sequence>
<organism evidence="1 2">
    <name type="scientific">Qipengyuania mesophila</name>
    <dbReference type="NCBI Taxonomy" id="2867246"/>
    <lineage>
        <taxon>Bacteria</taxon>
        <taxon>Pseudomonadati</taxon>
        <taxon>Pseudomonadota</taxon>
        <taxon>Alphaproteobacteria</taxon>
        <taxon>Sphingomonadales</taxon>
        <taxon>Erythrobacteraceae</taxon>
        <taxon>Qipengyuania</taxon>
    </lineage>
</organism>
<protein>
    <recommendedName>
        <fullName evidence="3">DUF4440 domain-containing protein</fullName>
    </recommendedName>
</protein>
<dbReference type="RefSeq" id="WP_221601802.1">
    <property type="nucleotide sequence ID" value="NZ_JAIGNU010000001.1"/>
</dbReference>
<evidence type="ECO:0000313" key="2">
    <source>
        <dbReference type="Proteomes" id="UP000782554"/>
    </source>
</evidence>
<dbReference type="SUPFAM" id="SSF54427">
    <property type="entry name" value="NTF2-like"/>
    <property type="match status" value="1"/>
</dbReference>
<accession>A0ABS7JTQ2</accession>
<evidence type="ECO:0000313" key="1">
    <source>
        <dbReference type="EMBL" id="MBX7501034.1"/>
    </source>
</evidence>
<keyword evidence="2" id="KW-1185">Reference proteome</keyword>
<reference evidence="1 2" key="1">
    <citation type="submission" date="2021-08" db="EMBL/GenBank/DDBJ databases">
        <title>Comparative Genomics Analysis of the Genus Qipengyuania Reveals Extensive Genetic Diversity and Metabolic Versatility, Including the Description of Fifteen Novel Species.</title>
        <authorList>
            <person name="Liu Y."/>
        </authorList>
    </citation>
    <scope>NUCLEOTIDE SEQUENCE [LARGE SCALE GENOMIC DNA]</scope>
    <source>
        <strain evidence="1 2">YG27</strain>
    </source>
</reference>
<dbReference type="Gene3D" id="3.10.450.50">
    <property type="match status" value="1"/>
</dbReference>
<name>A0ABS7JTQ2_9SPHN</name>
<dbReference type="Proteomes" id="UP000782554">
    <property type="component" value="Unassembled WGS sequence"/>
</dbReference>
<dbReference type="InterPro" id="IPR032710">
    <property type="entry name" value="NTF2-like_dom_sf"/>
</dbReference>
<proteinExistence type="predicted"/>
<comment type="caution">
    <text evidence="1">The sequence shown here is derived from an EMBL/GenBank/DDBJ whole genome shotgun (WGS) entry which is preliminary data.</text>
</comment>